<dbReference type="Pfam" id="PF12680">
    <property type="entry name" value="SnoaL_2"/>
    <property type="match status" value="1"/>
</dbReference>
<dbReference type="EMBL" id="VSFF01000006">
    <property type="protein sequence ID" value="TYC14346.1"/>
    <property type="molecule type" value="Genomic_DNA"/>
</dbReference>
<dbReference type="AlphaFoldDB" id="A0A5D0U9F9"/>
<dbReference type="InterPro" id="IPR032710">
    <property type="entry name" value="NTF2-like_dom_sf"/>
</dbReference>
<evidence type="ECO:0000259" key="1">
    <source>
        <dbReference type="Pfam" id="PF12680"/>
    </source>
</evidence>
<accession>A0A5D0U9F9</accession>
<dbReference type="RefSeq" id="WP_148350736.1">
    <property type="nucleotide sequence ID" value="NZ_JBHSBF010000036.1"/>
</dbReference>
<keyword evidence="3" id="KW-1185">Reference proteome</keyword>
<gene>
    <name evidence="2" type="ORF">FXF65_15900</name>
</gene>
<proteinExistence type="predicted"/>
<sequence>MTRASLVAQRHLALFNECVSNGDFSALLAEFAPDAVVKFENVPGAGTLEFRGLQAIIAAYERQPPDDQIDVTTEAFEDGESIVVPFAWRADGSKGVMRLTYADGRLAQMVVTFG</sequence>
<evidence type="ECO:0000313" key="2">
    <source>
        <dbReference type="EMBL" id="TYC14346.1"/>
    </source>
</evidence>
<feature type="domain" description="SnoaL-like" evidence="1">
    <location>
        <begin position="15"/>
        <end position="107"/>
    </location>
</feature>
<organism evidence="2 3">
    <name type="scientific">Actinomadura syzygii</name>
    <dbReference type="NCBI Taxonomy" id="1427538"/>
    <lineage>
        <taxon>Bacteria</taxon>
        <taxon>Bacillati</taxon>
        <taxon>Actinomycetota</taxon>
        <taxon>Actinomycetes</taxon>
        <taxon>Streptosporangiales</taxon>
        <taxon>Thermomonosporaceae</taxon>
        <taxon>Actinomadura</taxon>
    </lineage>
</organism>
<dbReference type="Proteomes" id="UP000322634">
    <property type="component" value="Unassembled WGS sequence"/>
</dbReference>
<dbReference type="OrthoDB" id="3827981at2"/>
<dbReference type="InterPro" id="IPR037401">
    <property type="entry name" value="SnoaL-like"/>
</dbReference>
<name>A0A5D0U9F9_9ACTN</name>
<dbReference type="Gene3D" id="3.10.450.50">
    <property type="match status" value="1"/>
</dbReference>
<dbReference type="SUPFAM" id="SSF54427">
    <property type="entry name" value="NTF2-like"/>
    <property type="match status" value="1"/>
</dbReference>
<comment type="caution">
    <text evidence="2">The sequence shown here is derived from an EMBL/GenBank/DDBJ whole genome shotgun (WGS) entry which is preliminary data.</text>
</comment>
<evidence type="ECO:0000313" key="3">
    <source>
        <dbReference type="Proteomes" id="UP000322634"/>
    </source>
</evidence>
<reference evidence="2 3" key="1">
    <citation type="submission" date="2019-08" db="EMBL/GenBank/DDBJ databases">
        <title>Actinomadura sp. nov. CYP1-5 isolated from mountain soil.</title>
        <authorList>
            <person name="Songsumanus A."/>
            <person name="Kuncharoen N."/>
            <person name="Kudo T."/>
            <person name="Yuki M."/>
            <person name="Igarashi Y."/>
            <person name="Tanasupawat S."/>
        </authorList>
    </citation>
    <scope>NUCLEOTIDE SEQUENCE [LARGE SCALE GENOMIC DNA]</scope>
    <source>
        <strain evidence="2 3">GKU157</strain>
    </source>
</reference>
<protein>
    <submittedName>
        <fullName evidence="2">Nuclear transport factor 2 family protein</fullName>
    </submittedName>
</protein>